<dbReference type="Gene3D" id="3.40.50.700">
    <property type="entry name" value="NADH:ubiquinone oxidoreductase-like, 20kDa subunit"/>
    <property type="match status" value="1"/>
</dbReference>
<dbReference type="InterPro" id="IPR019546">
    <property type="entry name" value="TAT_signal_bac_arc"/>
</dbReference>
<keyword evidence="8 15" id="KW-0560">Oxidoreductase</keyword>
<dbReference type="PANTHER" id="PTHR30013">
    <property type="entry name" value="NIFE / NIFESE HYDROGENASE SMALL SUBUNIT FAMILY MEMBER"/>
    <property type="match status" value="1"/>
</dbReference>
<evidence type="ECO:0000256" key="2">
    <source>
        <dbReference type="ARBA" id="ARBA00001966"/>
    </source>
</evidence>
<evidence type="ECO:0000256" key="3">
    <source>
        <dbReference type="ARBA" id="ARBA00004196"/>
    </source>
</evidence>
<keyword evidence="12" id="KW-1133">Transmembrane helix</keyword>
<feature type="domain" description="NADH:ubiquinone oxidoreductase-like 20kDa subunit" evidence="13">
    <location>
        <begin position="64"/>
        <end position="208"/>
    </location>
</feature>
<dbReference type="GO" id="GO:0009375">
    <property type="term" value="C:ferredoxin hydrogenase complex"/>
    <property type="evidence" value="ECO:0007669"/>
    <property type="project" value="InterPro"/>
</dbReference>
<dbReference type="InterPro" id="IPR037148">
    <property type="entry name" value="NiFe-Hase_small_C_sf"/>
</dbReference>
<protein>
    <submittedName>
        <fullName evidence="15">Uptake hydrogenase small subunit</fullName>
        <ecNumber evidence="15">1.12.99.6</ecNumber>
    </submittedName>
</protein>
<dbReference type="Gene3D" id="4.10.480.10">
    <property type="entry name" value="Cytochrome-c3 hydrogenase, C-terminal domain"/>
    <property type="match status" value="1"/>
</dbReference>
<organism evidence="15">
    <name type="scientific">mine drainage metagenome</name>
    <dbReference type="NCBI Taxonomy" id="410659"/>
    <lineage>
        <taxon>unclassified sequences</taxon>
        <taxon>metagenomes</taxon>
        <taxon>ecological metagenomes</taxon>
    </lineage>
</organism>
<keyword evidence="10" id="KW-0411">Iron-sulfur</keyword>
<dbReference type="Pfam" id="PF14720">
    <property type="entry name" value="NiFe_hyd_SSU_C"/>
    <property type="match status" value="1"/>
</dbReference>
<dbReference type="GO" id="GO:0051538">
    <property type="term" value="F:3 iron, 4 sulfur cluster binding"/>
    <property type="evidence" value="ECO:0007669"/>
    <property type="project" value="UniProtKB-KW"/>
</dbReference>
<proteinExistence type="inferred from homology"/>
<comment type="subcellular location">
    <subcellularLocation>
        <location evidence="3">Cell envelope</location>
    </subcellularLocation>
</comment>
<evidence type="ECO:0000256" key="1">
    <source>
        <dbReference type="ARBA" id="ARBA00001927"/>
    </source>
</evidence>
<dbReference type="SUPFAM" id="SSF56770">
    <property type="entry name" value="HydA/Nqo6-like"/>
    <property type="match status" value="1"/>
</dbReference>
<dbReference type="PROSITE" id="PS51318">
    <property type="entry name" value="TAT"/>
    <property type="match status" value="1"/>
</dbReference>
<evidence type="ECO:0000256" key="8">
    <source>
        <dbReference type="ARBA" id="ARBA00023002"/>
    </source>
</evidence>
<accession>A0A1J5RQ50</accession>
<evidence type="ECO:0000256" key="6">
    <source>
        <dbReference type="ARBA" id="ARBA00022723"/>
    </source>
</evidence>
<keyword evidence="12" id="KW-0812">Transmembrane</keyword>
<keyword evidence="11" id="KW-0003">3Fe-4S</keyword>
<evidence type="ECO:0000256" key="4">
    <source>
        <dbReference type="ARBA" id="ARBA00006605"/>
    </source>
</evidence>
<keyword evidence="12" id="KW-0472">Membrane</keyword>
<evidence type="ECO:0000256" key="11">
    <source>
        <dbReference type="ARBA" id="ARBA00023291"/>
    </source>
</evidence>
<keyword evidence="5" id="KW-0004">4Fe-4S</keyword>
<dbReference type="InterPro" id="IPR037024">
    <property type="entry name" value="NiFe_Hase_small_N_sf"/>
</dbReference>
<dbReference type="GO" id="GO:0044569">
    <property type="term" value="C:[Ni-Fe] hydrogenase complex"/>
    <property type="evidence" value="ECO:0007669"/>
    <property type="project" value="TreeGrafter"/>
</dbReference>
<keyword evidence="6" id="KW-0479">Metal-binding</keyword>
<evidence type="ECO:0000256" key="5">
    <source>
        <dbReference type="ARBA" id="ARBA00022485"/>
    </source>
</evidence>
<dbReference type="InterPro" id="IPR006137">
    <property type="entry name" value="NADH_UbQ_OxRdtase-like_20kDa"/>
</dbReference>
<dbReference type="EC" id="1.12.99.6" evidence="15"/>
<evidence type="ECO:0000256" key="10">
    <source>
        <dbReference type="ARBA" id="ARBA00023014"/>
    </source>
</evidence>
<dbReference type="GO" id="GO:0016020">
    <property type="term" value="C:membrane"/>
    <property type="evidence" value="ECO:0007669"/>
    <property type="project" value="TreeGrafter"/>
</dbReference>
<gene>
    <name evidence="15" type="primary">hoxK_8</name>
    <name evidence="15" type="ORF">GALL_238410</name>
</gene>
<evidence type="ECO:0000256" key="12">
    <source>
        <dbReference type="SAM" id="Phobius"/>
    </source>
</evidence>
<reference evidence="15" key="1">
    <citation type="submission" date="2016-10" db="EMBL/GenBank/DDBJ databases">
        <title>Sequence of Gallionella enrichment culture.</title>
        <authorList>
            <person name="Poehlein A."/>
            <person name="Muehling M."/>
            <person name="Daniel R."/>
        </authorList>
    </citation>
    <scope>NUCLEOTIDE SEQUENCE</scope>
</reference>
<dbReference type="EMBL" id="MLJW01000191">
    <property type="protein sequence ID" value="OIQ94212.1"/>
    <property type="molecule type" value="Genomic_DNA"/>
</dbReference>
<dbReference type="NCBIfam" id="TIGR01409">
    <property type="entry name" value="TAT_signal_seq"/>
    <property type="match status" value="1"/>
</dbReference>
<dbReference type="PRINTS" id="PR00614">
    <property type="entry name" value="NIHGNASESMLL"/>
</dbReference>
<dbReference type="InterPro" id="IPR001821">
    <property type="entry name" value="NiFe_hydrogenase_ssu"/>
</dbReference>
<feature type="domain" description="Cytochrome-c3 hydrogenase C-terminal" evidence="14">
    <location>
        <begin position="228"/>
        <end position="309"/>
    </location>
</feature>
<dbReference type="GO" id="GO:0009055">
    <property type="term" value="F:electron transfer activity"/>
    <property type="evidence" value="ECO:0007669"/>
    <property type="project" value="TreeGrafter"/>
</dbReference>
<keyword evidence="7" id="KW-0732">Signal</keyword>
<dbReference type="AlphaFoldDB" id="A0A1J5RQ50"/>
<dbReference type="NCBIfam" id="TIGR00391">
    <property type="entry name" value="hydA"/>
    <property type="match status" value="1"/>
</dbReference>
<dbReference type="GO" id="GO:0033748">
    <property type="term" value="F:hydrogenase (acceptor) activity"/>
    <property type="evidence" value="ECO:0007669"/>
    <property type="project" value="UniProtKB-EC"/>
</dbReference>
<evidence type="ECO:0000259" key="13">
    <source>
        <dbReference type="Pfam" id="PF01058"/>
    </source>
</evidence>
<evidence type="ECO:0000256" key="9">
    <source>
        <dbReference type="ARBA" id="ARBA00023004"/>
    </source>
</evidence>
<dbReference type="GO" id="GO:0051539">
    <property type="term" value="F:4 iron, 4 sulfur cluster binding"/>
    <property type="evidence" value="ECO:0007669"/>
    <property type="project" value="UniProtKB-KW"/>
</dbReference>
<evidence type="ECO:0000256" key="7">
    <source>
        <dbReference type="ARBA" id="ARBA00022729"/>
    </source>
</evidence>
<dbReference type="InterPro" id="IPR027394">
    <property type="entry name" value="Cytochrome-c3_hydrogenase_C"/>
</dbReference>
<comment type="similarity">
    <text evidence="4">Belongs to the [NiFe]/[NiFeSe] hydrogenase small subunit family.</text>
</comment>
<sequence>MNIEHPLTVGEGLRQHGVSRRAFLKFCSSLAALMALPPALAPAIAAAIGKARRQSVIWLSFQECTGCTESLTRSHSPTLEGLIFDLISLDYHHTLQAAAGEAAEQDREQAMKDNAGKYLLVVDGSLPLGNPGYSTIAGRSNLELLSEAARGAAALVAVGSCAAFGGVPGAAPNPTGAVPVGAVVHDKPIINIPGCPPMPLAITGTLAHFLTFGRIPALDNLGRPRMFYGDTIHDRCYRRPFYDQGKFAASFDDAGARQGWCLFKLGCKGPVTHNACASLKWNQGTSFPIQSGHGCLGCSEPGFWDAGSFYRPLSSPVSAVGATVAAGVAVGAAAGLAAALRNRSLRAAARAAHRPVGVNDLGGGDGT</sequence>
<name>A0A1J5RQ50_9ZZZZ</name>
<keyword evidence="9" id="KW-0408">Iron</keyword>
<dbReference type="InterPro" id="IPR006311">
    <property type="entry name" value="TAT_signal"/>
</dbReference>
<evidence type="ECO:0000313" key="15">
    <source>
        <dbReference type="EMBL" id="OIQ94212.1"/>
    </source>
</evidence>
<comment type="cofactor">
    <cofactor evidence="2">
        <name>[4Fe-4S] cluster</name>
        <dbReference type="ChEBI" id="CHEBI:49883"/>
    </cofactor>
</comment>
<dbReference type="PIRSF" id="PIRSF000310">
    <property type="entry name" value="NiFe_hyd_ssu"/>
    <property type="match status" value="1"/>
</dbReference>
<dbReference type="GO" id="GO:0046872">
    <property type="term" value="F:metal ion binding"/>
    <property type="evidence" value="ECO:0007669"/>
    <property type="project" value="UniProtKB-KW"/>
</dbReference>
<dbReference type="Pfam" id="PF01058">
    <property type="entry name" value="Oxidored_q6"/>
    <property type="match status" value="1"/>
</dbReference>
<dbReference type="PANTHER" id="PTHR30013:SF7">
    <property type="entry name" value="HYDROGENASE-2 SMALL CHAIN"/>
    <property type="match status" value="1"/>
</dbReference>
<dbReference type="GO" id="GO:0008901">
    <property type="term" value="F:ferredoxin hydrogenase activity"/>
    <property type="evidence" value="ECO:0007669"/>
    <property type="project" value="InterPro"/>
</dbReference>
<comment type="cofactor">
    <cofactor evidence="1">
        <name>[3Fe-4S] cluster</name>
        <dbReference type="ChEBI" id="CHEBI:21137"/>
    </cofactor>
</comment>
<comment type="caution">
    <text evidence="15">The sequence shown here is derived from an EMBL/GenBank/DDBJ whole genome shotgun (WGS) entry which is preliminary data.</text>
</comment>
<evidence type="ECO:0000259" key="14">
    <source>
        <dbReference type="Pfam" id="PF14720"/>
    </source>
</evidence>
<dbReference type="GO" id="GO:0030313">
    <property type="term" value="C:cell envelope"/>
    <property type="evidence" value="ECO:0007669"/>
    <property type="project" value="UniProtKB-SubCell"/>
</dbReference>
<feature type="transmembrane region" description="Helical" evidence="12">
    <location>
        <begin position="319"/>
        <end position="340"/>
    </location>
</feature>
<dbReference type="GO" id="GO:0009061">
    <property type="term" value="P:anaerobic respiration"/>
    <property type="evidence" value="ECO:0007669"/>
    <property type="project" value="TreeGrafter"/>
</dbReference>